<comment type="caution">
    <text evidence="2">The sequence shown here is derived from an EMBL/GenBank/DDBJ whole genome shotgun (WGS) entry which is preliminary data.</text>
</comment>
<evidence type="ECO:0008006" key="4">
    <source>
        <dbReference type="Google" id="ProtNLM"/>
    </source>
</evidence>
<evidence type="ECO:0000256" key="1">
    <source>
        <dbReference type="SAM" id="Phobius"/>
    </source>
</evidence>
<proteinExistence type="predicted"/>
<evidence type="ECO:0000313" key="3">
    <source>
        <dbReference type="Proteomes" id="UP000304900"/>
    </source>
</evidence>
<feature type="transmembrane region" description="Helical" evidence="1">
    <location>
        <begin position="251"/>
        <end position="274"/>
    </location>
</feature>
<dbReference type="InterPro" id="IPR021210">
    <property type="entry name" value="Exosporium_BclB"/>
</dbReference>
<keyword evidence="1" id="KW-1133">Transmembrane helix</keyword>
<accession>A0A4V6BJM6</accession>
<reference evidence="2 3" key="1">
    <citation type="submission" date="2019-05" db="EMBL/GenBank/DDBJ databases">
        <title>Dyadobacter AR-3-8 sp. nov., isolated from arctic soil.</title>
        <authorList>
            <person name="Chaudhary D.K."/>
        </authorList>
    </citation>
    <scope>NUCLEOTIDE SEQUENCE [LARGE SCALE GENOMIC DNA]</scope>
    <source>
        <strain evidence="2 3">AR-3-8</strain>
    </source>
</reference>
<protein>
    <recommendedName>
        <fullName evidence="4">BclB domain-containing protein</fullName>
    </recommendedName>
</protein>
<feature type="transmembrane region" description="Helical" evidence="1">
    <location>
        <begin position="177"/>
        <end position="198"/>
    </location>
</feature>
<keyword evidence="1" id="KW-0472">Membrane</keyword>
<gene>
    <name evidence="2" type="ORF">FDK13_28975</name>
</gene>
<feature type="transmembrane region" description="Helical" evidence="1">
    <location>
        <begin position="21"/>
        <end position="39"/>
    </location>
</feature>
<keyword evidence="3" id="KW-1185">Reference proteome</keyword>
<organism evidence="2 3">
    <name type="scientific">Dyadobacter frigoris</name>
    <dbReference type="NCBI Taxonomy" id="2576211"/>
    <lineage>
        <taxon>Bacteria</taxon>
        <taxon>Pseudomonadati</taxon>
        <taxon>Bacteroidota</taxon>
        <taxon>Cytophagia</taxon>
        <taxon>Cytophagales</taxon>
        <taxon>Spirosomataceae</taxon>
        <taxon>Dyadobacter</taxon>
    </lineage>
</organism>
<dbReference type="NCBIfam" id="TIGR03721">
    <property type="entry name" value="exospore_TM"/>
    <property type="match status" value="1"/>
</dbReference>
<dbReference type="EMBL" id="SZVO01000018">
    <property type="protein sequence ID" value="TKT87623.1"/>
    <property type="molecule type" value="Genomic_DNA"/>
</dbReference>
<dbReference type="AlphaFoldDB" id="A0A4V6BJM6"/>
<dbReference type="Proteomes" id="UP000304900">
    <property type="component" value="Unassembled WGS sequence"/>
</dbReference>
<dbReference type="OrthoDB" id="946948at2"/>
<keyword evidence="1" id="KW-0812">Transmembrane</keyword>
<name>A0A4V6BJM6_9BACT</name>
<dbReference type="RefSeq" id="WP_137343510.1">
    <property type="nucleotide sequence ID" value="NZ_BSQH01000005.1"/>
</dbReference>
<evidence type="ECO:0000313" key="2">
    <source>
        <dbReference type="EMBL" id="TKT87623.1"/>
    </source>
</evidence>
<sequence>MKTIYKSGKEHSLRAPFIREIFYSLCLMILFSITARAQVGIGTITPDGSAQLDVTSTSKGVLVPRMSLSDRNLIASPATSLLIYQTDNTPGFYYYNGTAWIPFISDAGSAIIPFSSGLPVVLTTIAGGLVGTTSLVGFGSSATGVSVVGGNIDLTGAAGLLLNQAFSAPRSGTITSLAAYFSTTAALALVGSSVTVTAQLYKSSVPNNTFTAIPGATVTLAPALTGIISLGSISNGLTTGLNIPVNAQDRLLLVFSATSAGLSLINVVAGYASAGLSIK</sequence>
<feature type="transmembrane region" description="Helical" evidence="1">
    <location>
        <begin position="210"/>
        <end position="231"/>
    </location>
</feature>